<dbReference type="EC" id="3.4.16.4" evidence="4"/>
<dbReference type="RefSeq" id="WP_301141494.1">
    <property type="nucleotide sequence ID" value="NZ_JAUHQA010000001.1"/>
</dbReference>
<dbReference type="GO" id="GO:0009002">
    <property type="term" value="F:serine-type D-Ala-D-Ala carboxypeptidase activity"/>
    <property type="evidence" value="ECO:0007669"/>
    <property type="project" value="UniProtKB-EC"/>
</dbReference>
<proteinExistence type="inferred from homology"/>
<evidence type="ECO:0000256" key="1">
    <source>
        <dbReference type="ARBA" id="ARBA00006096"/>
    </source>
</evidence>
<dbReference type="Proteomes" id="UP001172708">
    <property type="component" value="Unassembled WGS sequence"/>
</dbReference>
<evidence type="ECO:0000256" key="3">
    <source>
        <dbReference type="SAM" id="SignalP"/>
    </source>
</evidence>
<gene>
    <name evidence="4" type="primary">dacB</name>
    <name evidence="4" type="ORF">QQX02_04410</name>
</gene>
<sequence length="473" mass="47245">MRRKVLAGILVPAVVMGGAGAYAVADAYDVVPGWITAEPVPVAPAPFLSPLPVSAASAPASAVSVVSADAPRPSADYVQSLAEAVRADERTGTSTNVSVVDVVTGDVLADLDADDVQVPASSTKLLTAVSAIADLGPDHRMTTTVTWEPAGRVVTLVAGGDMMLAAGEGHGGDGVDANGYAGIADLADAVVLAAPDVLSGGAVTIAVDDTAFEGPAVNPDWPQYALDNGYVVGATGLAVDVARTGDEQYSQRYPDPSIAAGDHLAAALSERGATIAEGVTRAASPGTASAVASVQSAPLSDVAHLLLRDSDNTIAEVVSRVHALETDRPTTPAGAAQATIAGLDGIGAPVRGLVLHDGAGFSERNRVSPEHLTGAITAALAAEPTQDLLDWLPVGGLEGTVGSRYADTSAAGALRAKTGSLTGVTALAGTVQTADGRLLAFAILADGMPYGPVAPRVAFDEMVTALADCGCEP</sequence>
<name>A0ABT8GFF7_9MICO</name>
<keyword evidence="4" id="KW-0121">Carboxypeptidase</keyword>
<keyword evidence="4" id="KW-0645">Protease</keyword>
<dbReference type="InterPro" id="IPR000667">
    <property type="entry name" value="Peptidase_S13"/>
</dbReference>
<reference evidence="4" key="1">
    <citation type="submission" date="2023-06" db="EMBL/GenBank/DDBJ databases">
        <title>Egi l300058.</title>
        <authorList>
            <person name="Gao L."/>
            <person name="Fang B.-Z."/>
            <person name="Li W.-J."/>
        </authorList>
    </citation>
    <scope>NUCLEOTIDE SEQUENCE</scope>
    <source>
        <strain evidence="4">EGI L300058</strain>
    </source>
</reference>
<dbReference type="SUPFAM" id="SSF56601">
    <property type="entry name" value="beta-lactamase/transpeptidase-like"/>
    <property type="match status" value="1"/>
</dbReference>
<dbReference type="PANTHER" id="PTHR30023">
    <property type="entry name" value="D-ALANYL-D-ALANINE CARBOXYPEPTIDASE"/>
    <property type="match status" value="1"/>
</dbReference>
<dbReference type="PRINTS" id="PR00922">
    <property type="entry name" value="DADACBPTASE3"/>
</dbReference>
<dbReference type="NCBIfam" id="TIGR00666">
    <property type="entry name" value="PBP4"/>
    <property type="match status" value="1"/>
</dbReference>
<dbReference type="Gene3D" id="3.40.710.10">
    <property type="entry name" value="DD-peptidase/beta-lactamase superfamily"/>
    <property type="match status" value="2"/>
</dbReference>
<dbReference type="PANTHER" id="PTHR30023:SF0">
    <property type="entry name" value="PENICILLIN-SENSITIVE CARBOXYPEPTIDASE A"/>
    <property type="match status" value="1"/>
</dbReference>
<dbReference type="InterPro" id="IPR012338">
    <property type="entry name" value="Beta-lactam/transpept-like"/>
</dbReference>
<accession>A0ABT8GFF7</accession>
<evidence type="ECO:0000313" key="4">
    <source>
        <dbReference type="EMBL" id="MDN4480164.1"/>
    </source>
</evidence>
<keyword evidence="2 4" id="KW-0378">Hydrolase</keyword>
<keyword evidence="5" id="KW-1185">Reference proteome</keyword>
<organism evidence="4 5">
    <name type="scientific">Demequina muriae</name>
    <dbReference type="NCBI Taxonomy" id="3051664"/>
    <lineage>
        <taxon>Bacteria</taxon>
        <taxon>Bacillati</taxon>
        <taxon>Actinomycetota</taxon>
        <taxon>Actinomycetes</taxon>
        <taxon>Micrococcales</taxon>
        <taxon>Demequinaceae</taxon>
        <taxon>Demequina</taxon>
    </lineage>
</organism>
<comment type="caution">
    <text evidence="4">The sequence shown here is derived from an EMBL/GenBank/DDBJ whole genome shotgun (WGS) entry which is preliminary data.</text>
</comment>
<protein>
    <submittedName>
        <fullName evidence="4">D-alanyl-D-alanine carboxypeptidase/D-alanyl-D-alanine-endopeptidase</fullName>
        <ecNumber evidence="4">3.4.16.4</ecNumber>
    </submittedName>
</protein>
<dbReference type="EMBL" id="JAUHQA010000001">
    <property type="protein sequence ID" value="MDN4480164.1"/>
    <property type="molecule type" value="Genomic_DNA"/>
</dbReference>
<evidence type="ECO:0000313" key="5">
    <source>
        <dbReference type="Proteomes" id="UP001172708"/>
    </source>
</evidence>
<feature type="chain" id="PRO_5045683881" evidence="3">
    <location>
        <begin position="28"/>
        <end position="473"/>
    </location>
</feature>
<comment type="similarity">
    <text evidence="1">Belongs to the peptidase S13 family.</text>
</comment>
<feature type="signal peptide" evidence="3">
    <location>
        <begin position="1"/>
        <end position="27"/>
    </location>
</feature>
<dbReference type="Pfam" id="PF02113">
    <property type="entry name" value="Peptidase_S13"/>
    <property type="match status" value="2"/>
</dbReference>
<evidence type="ECO:0000256" key="2">
    <source>
        <dbReference type="ARBA" id="ARBA00022801"/>
    </source>
</evidence>
<keyword evidence="3" id="KW-0732">Signal</keyword>